<dbReference type="GO" id="GO:0000287">
    <property type="term" value="F:magnesium ion binding"/>
    <property type="evidence" value="ECO:0007669"/>
    <property type="project" value="InterPro"/>
</dbReference>
<reference evidence="10 11" key="1">
    <citation type="submission" date="2019-05" db="EMBL/GenBank/DDBJ databases">
        <title>The compact genome of Giardia muris reveals important steps in the evolution of intestinal protozoan parasites.</title>
        <authorList>
            <person name="Xu F."/>
            <person name="Jimenez-Gonzalez A."/>
            <person name="Einarsson E."/>
            <person name="Astvaldsson A."/>
            <person name="Peirasmaki D."/>
            <person name="Eckmann L."/>
            <person name="Andersson J.O."/>
            <person name="Svard S.G."/>
            <person name="Jerlstrom-Hultqvist J."/>
        </authorList>
    </citation>
    <scope>NUCLEOTIDE SEQUENCE [LARGE SCALE GENOMIC DNA]</scope>
    <source>
        <strain evidence="10 11">Roberts-Thomson</strain>
    </source>
</reference>
<dbReference type="Gene3D" id="3.30.310.50">
    <property type="entry name" value="Alpha-D-phosphohexomutase, C-terminal domain"/>
    <property type="match status" value="1"/>
</dbReference>
<dbReference type="InterPro" id="IPR005844">
    <property type="entry name" value="A-D-PHexomutase_a/b/a-I"/>
</dbReference>
<feature type="domain" description="Alpha-D-phosphohexomutase alpha/beta/alpha" evidence="9">
    <location>
        <begin position="395"/>
        <end position="485"/>
    </location>
</feature>
<keyword evidence="4" id="KW-0479">Metal-binding</keyword>
<evidence type="ECO:0000256" key="6">
    <source>
        <dbReference type="ARBA" id="ARBA00023235"/>
    </source>
</evidence>
<dbReference type="InterPro" id="IPR016055">
    <property type="entry name" value="A-D-PHexomutase_a/b/a-I/II/III"/>
</dbReference>
<evidence type="ECO:0000256" key="2">
    <source>
        <dbReference type="ARBA" id="ARBA00010231"/>
    </source>
</evidence>
<dbReference type="GO" id="GO:0006166">
    <property type="term" value="P:purine ribonucleoside salvage"/>
    <property type="evidence" value="ECO:0007669"/>
    <property type="project" value="TreeGrafter"/>
</dbReference>
<dbReference type="Pfam" id="PF02878">
    <property type="entry name" value="PGM_PMM_I"/>
    <property type="match status" value="1"/>
</dbReference>
<keyword evidence="3" id="KW-0597">Phosphoprotein</keyword>
<dbReference type="GO" id="GO:0005634">
    <property type="term" value="C:nucleus"/>
    <property type="evidence" value="ECO:0007669"/>
    <property type="project" value="TreeGrafter"/>
</dbReference>
<evidence type="ECO:0000256" key="5">
    <source>
        <dbReference type="ARBA" id="ARBA00022842"/>
    </source>
</evidence>
<comment type="caution">
    <text evidence="10">The sequence shown here is derived from an EMBL/GenBank/DDBJ whole genome shotgun (WGS) entry which is preliminary data.</text>
</comment>
<dbReference type="PANTHER" id="PTHR45745:SF1">
    <property type="entry name" value="PHOSPHOGLUCOMUTASE 2B-RELATED"/>
    <property type="match status" value="1"/>
</dbReference>
<accession>A0A4Z1SQB0</accession>
<evidence type="ECO:0000259" key="9">
    <source>
        <dbReference type="Pfam" id="PF02880"/>
    </source>
</evidence>
<dbReference type="Gene3D" id="3.40.120.10">
    <property type="entry name" value="Alpha-D-Glucose-1,6-Bisphosphate, subunit A, domain 3"/>
    <property type="match status" value="3"/>
</dbReference>
<dbReference type="CDD" id="cd05799">
    <property type="entry name" value="PGM2"/>
    <property type="match status" value="1"/>
</dbReference>
<gene>
    <name evidence="10" type="ORF">GMRT_10063</name>
</gene>
<dbReference type="SUPFAM" id="SSF53738">
    <property type="entry name" value="Phosphoglucomutase, first 3 domains"/>
    <property type="match status" value="3"/>
</dbReference>
<comment type="similarity">
    <text evidence="2">Belongs to the phosphohexose mutase family.</text>
</comment>
<dbReference type="SUPFAM" id="SSF55957">
    <property type="entry name" value="Phosphoglucomutase, C-terminal domain"/>
    <property type="match status" value="1"/>
</dbReference>
<dbReference type="InterPro" id="IPR005845">
    <property type="entry name" value="A-D-PHexomutase_a/b/a-II"/>
</dbReference>
<evidence type="ECO:0000256" key="1">
    <source>
        <dbReference type="ARBA" id="ARBA00001946"/>
    </source>
</evidence>
<evidence type="ECO:0000259" key="8">
    <source>
        <dbReference type="Pfam" id="PF02879"/>
    </source>
</evidence>
<dbReference type="InterPro" id="IPR036900">
    <property type="entry name" value="A-D-PHexomutase_C_sf"/>
</dbReference>
<dbReference type="InterPro" id="IPR005846">
    <property type="entry name" value="A-D-PHexomutase_a/b/a-III"/>
</dbReference>
<dbReference type="Proteomes" id="UP000315496">
    <property type="component" value="Chromosome 4"/>
</dbReference>
<keyword evidence="11" id="KW-1185">Reference proteome</keyword>
<dbReference type="Pfam" id="PF02879">
    <property type="entry name" value="PGM_PMM_II"/>
    <property type="match status" value="1"/>
</dbReference>
<proteinExistence type="inferred from homology"/>
<comment type="cofactor">
    <cofactor evidence="1">
        <name>Mg(2+)</name>
        <dbReference type="ChEBI" id="CHEBI:18420"/>
    </cofactor>
</comment>
<evidence type="ECO:0000256" key="3">
    <source>
        <dbReference type="ARBA" id="ARBA00022553"/>
    </source>
</evidence>
<protein>
    <submittedName>
        <fullName evidence="10">Phosphoglucomutase</fullName>
    </submittedName>
</protein>
<keyword evidence="5" id="KW-0460">Magnesium</keyword>
<dbReference type="GO" id="GO:0005975">
    <property type="term" value="P:carbohydrate metabolic process"/>
    <property type="evidence" value="ECO:0007669"/>
    <property type="project" value="InterPro"/>
</dbReference>
<dbReference type="PROSITE" id="PS00710">
    <property type="entry name" value="PGM_PMM"/>
    <property type="match status" value="1"/>
</dbReference>
<dbReference type="EMBL" id="VDLU01000004">
    <property type="protein sequence ID" value="TNJ27085.1"/>
    <property type="molecule type" value="Genomic_DNA"/>
</dbReference>
<dbReference type="OrthoDB" id="8300170at2759"/>
<evidence type="ECO:0000313" key="11">
    <source>
        <dbReference type="Proteomes" id="UP000315496"/>
    </source>
</evidence>
<dbReference type="GO" id="GO:0008973">
    <property type="term" value="F:phosphopentomutase activity"/>
    <property type="evidence" value="ECO:0007669"/>
    <property type="project" value="TreeGrafter"/>
</dbReference>
<dbReference type="PANTHER" id="PTHR45745">
    <property type="entry name" value="PHOSPHOMANNOMUTASE 45A"/>
    <property type="match status" value="1"/>
</dbReference>
<evidence type="ECO:0000259" key="7">
    <source>
        <dbReference type="Pfam" id="PF02878"/>
    </source>
</evidence>
<evidence type="ECO:0000256" key="4">
    <source>
        <dbReference type="ARBA" id="ARBA00022723"/>
    </source>
</evidence>
<feature type="domain" description="Alpha-D-phosphohexomutase alpha/beta/alpha" evidence="8">
    <location>
        <begin position="251"/>
        <end position="349"/>
    </location>
</feature>
<dbReference type="AlphaFoldDB" id="A0A4Z1SQB0"/>
<keyword evidence="6" id="KW-0413">Isomerase</keyword>
<dbReference type="Pfam" id="PF02880">
    <property type="entry name" value="PGM_PMM_III"/>
    <property type="match status" value="1"/>
</dbReference>
<dbReference type="VEuPathDB" id="GiardiaDB:GMRT_10063"/>
<feature type="domain" description="Alpha-D-phosphohexomutase alpha/beta/alpha" evidence="7">
    <location>
        <begin position="51"/>
        <end position="192"/>
    </location>
</feature>
<organism evidence="10 11">
    <name type="scientific">Giardia muris</name>
    <dbReference type="NCBI Taxonomy" id="5742"/>
    <lineage>
        <taxon>Eukaryota</taxon>
        <taxon>Metamonada</taxon>
        <taxon>Diplomonadida</taxon>
        <taxon>Hexamitidae</taxon>
        <taxon>Giardiinae</taxon>
        <taxon>Giardia</taxon>
    </lineage>
</organism>
<name>A0A4Z1SQB0_GIAMU</name>
<dbReference type="InterPro" id="IPR016066">
    <property type="entry name" value="A-D-PHexomutase_CS"/>
</dbReference>
<evidence type="ECO:0000313" key="10">
    <source>
        <dbReference type="EMBL" id="TNJ27085.1"/>
    </source>
</evidence>
<sequence>MTEAKIRAEKLAGEWQALDRWSETRDAVERRLAAGDYEALARDLDPANRVGFGTAGLRAEFGPGYTRLNNLVITQTAQAMYFYCLRIFGEEELRSRGVGLGYDARYHSKDFAEITAATFLVRGVRVYLFEDFAPTPYASYLNKFYSCACGVMVTASHNPSKDNGYKVYGVGNGIQIISPHDTGIIELLKAGDDHVIRPWPETVDIEACLSQNRGGLLTMITEESQVMQSYRQEGRIMKFFYRKYGQETPVSFRIGYSAMWGVGYKPLLHTLEGLFDFSRDAIANRFFFFEDECRPDPAFGGESKPNPEERHNMVRLCTRAEEQTKSQPDLPPIKFVIATDPDADRIAVAELINPTAATLDRRWFIYHGNHIGLILADWCLTNFRFNPVTKALLKERYGSEHPPLYISNSTVSSKALVRIAEAYDQVTYEECLTGFKWIGTLSEAARARGVVPCYSYEESIGYTIGGVVTDKDGVATAGVLSELIIDLYEHQTDYGRENRRLYDYMSDIGEKYGYYVWTNGNIVVNTLDDVKHLFSKLVEDSRATGAFVAGNGTGNRYITQVGRFRVLQARDVQAPGWDTRPEAKDHVPNLPVSSSPMITLWCEDGVVCTLRPSGTEPKVKYYIESCSTSFEASEELGREFAEAFLQLVK</sequence>